<keyword evidence="1" id="KW-0732">Signal</keyword>
<dbReference type="Proteomes" id="UP001165489">
    <property type="component" value="Unassembled WGS sequence"/>
</dbReference>
<sequence>MMKVYMLICLMTLFSHNFLFGQTNTFPSTGNVGIGTTSPSHKLDLNGSFRSNSNILAANPNNIQATSFLGWKDNVARIRVGGNGDGAGGGFDIQTLGDKSLMRLLNNGNVGIGTTNPISKFDVVGTTYLRSAPTHNSEAEQLRLGRSDSDIRYHSIYSNHTGIASSNFLQFRVHSGGDSPFLDQQTVLTLYGNGNVGIGIVLPTHKLEVNGSIRAKEVKLEATNWPDYVFQNDFELMPLEVVKSYIDQNGHLPGLKPAKDYEQEGVNVLEMNQKLLEKVEELTLYVIQLKDEIITLKQK</sequence>
<evidence type="ECO:0000256" key="1">
    <source>
        <dbReference type="SAM" id="SignalP"/>
    </source>
</evidence>
<feature type="chain" id="PRO_5045207844" description="Chaperone of endosialidase" evidence="1">
    <location>
        <begin position="22"/>
        <end position="299"/>
    </location>
</feature>
<dbReference type="RefSeq" id="WP_241349920.1">
    <property type="nucleotide sequence ID" value="NZ_JAKZGP010000080.1"/>
</dbReference>
<name>A0ABS9V4Z9_9BACT</name>
<evidence type="ECO:0008006" key="4">
    <source>
        <dbReference type="Google" id="ProtNLM"/>
    </source>
</evidence>
<reference evidence="2" key="1">
    <citation type="submission" date="2022-03" db="EMBL/GenBank/DDBJ databases">
        <title>De novo assembled genomes of Belliella spp. (Cyclobacteriaceae) strains.</title>
        <authorList>
            <person name="Szabo A."/>
            <person name="Korponai K."/>
            <person name="Felfoldi T."/>
        </authorList>
    </citation>
    <scope>NUCLEOTIDE SEQUENCE</scope>
    <source>
        <strain evidence="2">DSM 111904</strain>
    </source>
</reference>
<feature type="signal peptide" evidence="1">
    <location>
        <begin position="1"/>
        <end position="21"/>
    </location>
</feature>
<organism evidence="2 3">
    <name type="scientific">Belliella filtrata</name>
    <dbReference type="NCBI Taxonomy" id="2923435"/>
    <lineage>
        <taxon>Bacteria</taxon>
        <taxon>Pseudomonadati</taxon>
        <taxon>Bacteroidota</taxon>
        <taxon>Cytophagia</taxon>
        <taxon>Cytophagales</taxon>
        <taxon>Cyclobacteriaceae</taxon>
        <taxon>Belliella</taxon>
    </lineage>
</organism>
<gene>
    <name evidence="2" type="ORF">MM239_19010</name>
</gene>
<proteinExistence type="predicted"/>
<evidence type="ECO:0000313" key="3">
    <source>
        <dbReference type="Proteomes" id="UP001165489"/>
    </source>
</evidence>
<evidence type="ECO:0000313" key="2">
    <source>
        <dbReference type="EMBL" id="MCH7411486.1"/>
    </source>
</evidence>
<dbReference type="EMBL" id="JAKZGP010000080">
    <property type="protein sequence ID" value="MCH7411486.1"/>
    <property type="molecule type" value="Genomic_DNA"/>
</dbReference>
<protein>
    <recommendedName>
        <fullName evidence="4">Chaperone of endosialidase</fullName>
    </recommendedName>
</protein>
<comment type="caution">
    <text evidence="2">The sequence shown here is derived from an EMBL/GenBank/DDBJ whole genome shotgun (WGS) entry which is preliminary data.</text>
</comment>
<accession>A0ABS9V4Z9</accession>
<keyword evidence="3" id="KW-1185">Reference proteome</keyword>